<reference evidence="1 2" key="1">
    <citation type="journal article" date="2021" name="Nat. Commun.">
        <title>Genetic determinants of endophytism in the Arabidopsis root mycobiome.</title>
        <authorList>
            <person name="Mesny F."/>
            <person name="Miyauchi S."/>
            <person name="Thiergart T."/>
            <person name="Pickel B."/>
            <person name="Atanasova L."/>
            <person name="Karlsson M."/>
            <person name="Huettel B."/>
            <person name="Barry K.W."/>
            <person name="Haridas S."/>
            <person name="Chen C."/>
            <person name="Bauer D."/>
            <person name="Andreopoulos W."/>
            <person name="Pangilinan J."/>
            <person name="LaButti K."/>
            <person name="Riley R."/>
            <person name="Lipzen A."/>
            <person name="Clum A."/>
            <person name="Drula E."/>
            <person name="Henrissat B."/>
            <person name="Kohler A."/>
            <person name="Grigoriev I.V."/>
            <person name="Martin F.M."/>
            <person name="Hacquard S."/>
        </authorList>
    </citation>
    <scope>NUCLEOTIDE SEQUENCE [LARGE SCALE GENOMIC DNA]</scope>
    <source>
        <strain evidence="1 2">MPI-SDFR-AT-0079</strain>
    </source>
</reference>
<gene>
    <name evidence="1" type="ORF">F5144DRAFT_590062</name>
</gene>
<proteinExistence type="predicted"/>
<protein>
    <submittedName>
        <fullName evidence="1">P-loop containing nucleoside triphosphate hydrolase protein</fullName>
    </submittedName>
</protein>
<accession>A0ACB7PJR9</accession>
<name>A0ACB7PJR9_9PEZI</name>
<keyword evidence="1" id="KW-0378">Hydrolase</keyword>
<evidence type="ECO:0000313" key="1">
    <source>
        <dbReference type="EMBL" id="KAH6640626.1"/>
    </source>
</evidence>
<dbReference type="EMBL" id="JAGIZQ010000002">
    <property type="protein sequence ID" value="KAH6640626.1"/>
    <property type="molecule type" value="Genomic_DNA"/>
</dbReference>
<comment type="caution">
    <text evidence="1">The sequence shown here is derived from an EMBL/GenBank/DDBJ whole genome shotgun (WGS) entry which is preliminary data.</text>
</comment>
<keyword evidence="2" id="KW-1185">Reference proteome</keyword>
<sequence length="1005" mass="108945">MVIDKKRKRSEGQGKRSKAPNAGSKRQKSNAGKRVTSVDSLAWKTVEVPEMYDDAEGFYGLEEVEGVDIVRDGDTVKFVAAVTAESDASEEFGGFDDAPEGADGAIGEGSAESTEQTAPVTPNKESKKKKKGSKGEENAAPKPDAKDQTKEKKGKKEKKGAKVEQAKEDTELEANVFAQAADLAEAEAEDNDIDMSQWVPLDLSPQILSSIARLKFAKPTAIQARAIPQIMNGHDVVGKAATGSGKTLAFGIPIVESWLAKRTENPTAEKKGPIAMILSPTRELAHQICDHLKLLCAGLTTGPYICSVTGGLAVQKQQRQLERADIVVGTPGRMWELMSSSNSVLGSLRGIDFLVVDEADRLLKDGHFKDAEEILKAIDRTAPGEEVDDDSEDEAPRHHRQTLVFSATFNKNLQQKLAGKARFNLTSDTESLEYLLKKLNFREERPKFVDTNPISQMAENLKEGLIQCGDLEKDLYLYSAANNTTQTPSSSSSTSSTTSSSILIATDVAARGLDIPNIDLVIHYHVPRTADDYVHRSGRTARASTSGISILLCGPKEAVPTQRLIAKVHAAAAVNSSRAQLASAGVGVHTIDIDRRLVSHLRPRVGLAKKITETGIAKEKGAKEDDWMRNAAEELGVEFNAEELEAAGLWKGKGSGKKLREKEARAVTKAEVKQWRWELKELLARRVNTGVSEKYLGGATPLVADDNHAQQPRRELFPPPSLSSVPLPSLSLAPVPVPMSIPISVFMLMPLLMLRLREREYARGGSVEPGCCHNSLVVGWSLFGEWLWCSWRSALELGGRQSPGQKGQGGCGGGGGWFITVVVVELRLWERNHLVAVVRVRRPVRFPSGLGVVVSEVELVVVLVVSEPGDGGCASPVVASSRASSASWPIARRDGSAQCSLTKARITSSASQMEARVAWFASQIESSSESVGSDFLLEDDLKVVLLADEAIEPRDAALDDRERENRLRPGVDSDIDSEGEFRILPIVLASVSSWGLLIVMRQTEC</sequence>
<evidence type="ECO:0000313" key="2">
    <source>
        <dbReference type="Proteomes" id="UP000724584"/>
    </source>
</evidence>
<organism evidence="1 2">
    <name type="scientific">Chaetomium tenue</name>
    <dbReference type="NCBI Taxonomy" id="1854479"/>
    <lineage>
        <taxon>Eukaryota</taxon>
        <taxon>Fungi</taxon>
        <taxon>Dikarya</taxon>
        <taxon>Ascomycota</taxon>
        <taxon>Pezizomycotina</taxon>
        <taxon>Sordariomycetes</taxon>
        <taxon>Sordariomycetidae</taxon>
        <taxon>Sordariales</taxon>
        <taxon>Chaetomiaceae</taxon>
        <taxon>Chaetomium</taxon>
    </lineage>
</organism>
<dbReference type="Proteomes" id="UP000724584">
    <property type="component" value="Unassembled WGS sequence"/>
</dbReference>